<dbReference type="InterPro" id="IPR007900">
    <property type="entry name" value="TAF4_C"/>
</dbReference>
<name>A0AAD6BRG2_9TELE</name>
<comment type="similarity">
    <text evidence="2">Belongs to the TAF4 family.</text>
</comment>
<evidence type="ECO:0000256" key="6">
    <source>
        <dbReference type="SAM" id="MobiDB-lite"/>
    </source>
</evidence>
<evidence type="ECO:0000256" key="5">
    <source>
        <dbReference type="ARBA" id="ARBA00023242"/>
    </source>
</evidence>
<dbReference type="InterPro" id="IPR045144">
    <property type="entry name" value="TAF4"/>
</dbReference>
<dbReference type="GO" id="GO:0003677">
    <property type="term" value="F:DNA binding"/>
    <property type="evidence" value="ECO:0007669"/>
    <property type="project" value="TreeGrafter"/>
</dbReference>
<evidence type="ECO:0000256" key="1">
    <source>
        <dbReference type="ARBA" id="ARBA00004123"/>
    </source>
</evidence>
<evidence type="ECO:0000313" key="9">
    <source>
        <dbReference type="Proteomes" id="UP001219934"/>
    </source>
</evidence>
<organism evidence="8 9">
    <name type="scientific">Pogonophryne albipinna</name>
    <dbReference type="NCBI Taxonomy" id="1090488"/>
    <lineage>
        <taxon>Eukaryota</taxon>
        <taxon>Metazoa</taxon>
        <taxon>Chordata</taxon>
        <taxon>Craniata</taxon>
        <taxon>Vertebrata</taxon>
        <taxon>Euteleostomi</taxon>
        <taxon>Actinopterygii</taxon>
        <taxon>Neopterygii</taxon>
        <taxon>Teleostei</taxon>
        <taxon>Neoteleostei</taxon>
        <taxon>Acanthomorphata</taxon>
        <taxon>Eupercaria</taxon>
        <taxon>Perciformes</taxon>
        <taxon>Notothenioidei</taxon>
        <taxon>Pogonophryne</taxon>
    </lineage>
</organism>
<evidence type="ECO:0000313" key="8">
    <source>
        <dbReference type="EMBL" id="KAJ4947574.1"/>
    </source>
</evidence>
<feature type="domain" description="Transcription initiation factor TFIID component TAF4 C-terminal" evidence="7">
    <location>
        <begin position="1"/>
        <end position="46"/>
    </location>
</feature>
<accession>A0AAD6BRG2</accession>
<dbReference type="GO" id="GO:0005669">
    <property type="term" value="C:transcription factor TFIID complex"/>
    <property type="evidence" value="ECO:0007669"/>
    <property type="project" value="InterPro"/>
</dbReference>
<comment type="subcellular location">
    <subcellularLocation>
        <location evidence="1">Nucleus</location>
    </subcellularLocation>
</comment>
<gene>
    <name evidence="8" type="ORF">JOQ06_009609</name>
</gene>
<dbReference type="Pfam" id="PF05236">
    <property type="entry name" value="TAF4"/>
    <property type="match status" value="1"/>
</dbReference>
<keyword evidence="3" id="KW-0805">Transcription regulation</keyword>
<keyword evidence="4" id="KW-0804">Transcription</keyword>
<dbReference type="PANTHER" id="PTHR15138">
    <property type="entry name" value="TRANSCRIPTION INITIATION FACTOR TFIID SUBUNIT 4"/>
    <property type="match status" value="1"/>
</dbReference>
<evidence type="ECO:0000256" key="2">
    <source>
        <dbReference type="ARBA" id="ARBA00006178"/>
    </source>
</evidence>
<dbReference type="AlphaFoldDB" id="A0AAD6BRG2"/>
<evidence type="ECO:0000256" key="3">
    <source>
        <dbReference type="ARBA" id="ARBA00023015"/>
    </source>
</evidence>
<dbReference type="GO" id="GO:0016251">
    <property type="term" value="F:RNA polymerase II general transcription initiation factor activity"/>
    <property type="evidence" value="ECO:0007669"/>
    <property type="project" value="TreeGrafter"/>
</dbReference>
<protein>
    <recommendedName>
        <fullName evidence="7">Transcription initiation factor TFIID component TAF4 C-terminal domain-containing protein</fullName>
    </recommendedName>
</protein>
<evidence type="ECO:0000256" key="4">
    <source>
        <dbReference type="ARBA" id="ARBA00023163"/>
    </source>
</evidence>
<feature type="non-terminal residue" evidence="8">
    <location>
        <position position="1"/>
    </location>
</feature>
<dbReference type="EMBL" id="JAPTMU010000002">
    <property type="protein sequence ID" value="KAJ4947574.1"/>
    <property type="molecule type" value="Genomic_DNA"/>
</dbReference>
<evidence type="ECO:0000259" key="7">
    <source>
        <dbReference type="Pfam" id="PF05236"/>
    </source>
</evidence>
<dbReference type="PANTHER" id="PTHR15138:SF18">
    <property type="entry name" value="TATA-BOX BINDING PROTEIN ASSOCIATED FACTOR 4"/>
    <property type="match status" value="1"/>
</dbReference>
<sequence length="87" mass="9402">MQQQELAQVRQREANLTALAAIGPRKKRKMDSPGDTPSGTESKVNVTFLRGSQDAWRPVGVSGLLPALSFTEGLVIDFISTEMSRGA</sequence>
<keyword evidence="9" id="KW-1185">Reference proteome</keyword>
<reference evidence="8" key="1">
    <citation type="submission" date="2022-11" db="EMBL/GenBank/DDBJ databases">
        <title>Chromosome-level genome of Pogonophryne albipinna.</title>
        <authorList>
            <person name="Jo E."/>
        </authorList>
    </citation>
    <scope>NUCLEOTIDE SEQUENCE</scope>
    <source>
        <strain evidence="8">SGF0006</strain>
        <tissue evidence="8">Muscle</tissue>
    </source>
</reference>
<dbReference type="Proteomes" id="UP001219934">
    <property type="component" value="Unassembled WGS sequence"/>
</dbReference>
<keyword evidence="5" id="KW-0539">Nucleus</keyword>
<comment type="caution">
    <text evidence="8">The sequence shown here is derived from an EMBL/GenBank/DDBJ whole genome shotgun (WGS) entry which is preliminary data.</text>
</comment>
<feature type="region of interest" description="Disordered" evidence="6">
    <location>
        <begin position="18"/>
        <end position="42"/>
    </location>
</feature>
<proteinExistence type="inferred from homology"/>
<dbReference type="GO" id="GO:0006367">
    <property type="term" value="P:transcription initiation at RNA polymerase II promoter"/>
    <property type="evidence" value="ECO:0007669"/>
    <property type="project" value="TreeGrafter"/>
</dbReference>